<keyword evidence="2" id="KW-1185">Reference proteome</keyword>
<dbReference type="EMBL" id="CAJZBQ010000012">
    <property type="protein sequence ID" value="CAG9314502.1"/>
    <property type="molecule type" value="Genomic_DNA"/>
</dbReference>
<evidence type="ECO:0008006" key="3">
    <source>
        <dbReference type="Google" id="ProtNLM"/>
    </source>
</evidence>
<evidence type="ECO:0000313" key="2">
    <source>
        <dbReference type="Proteomes" id="UP001162131"/>
    </source>
</evidence>
<reference evidence="1" key="1">
    <citation type="submission" date="2021-09" db="EMBL/GenBank/DDBJ databases">
        <authorList>
            <consortium name="AG Swart"/>
            <person name="Singh M."/>
            <person name="Singh A."/>
            <person name="Seah K."/>
            <person name="Emmerich C."/>
        </authorList>
    </citation>
    <scope>NUCLEOTIDE SEQUENCE</scope>
    <source>
        <strain evidence="1">ATCC30299</strain>
    </source>
</reference>
<dbReference type="Proteomes" id="UP001162131">
    <property type="component" value="Unassembled WGS sequence"/>
</dbReference>
<evidence type="ECO:0000313" key="1">
    <source>
        <dbReference type="EMBL" id="CAG9314502.1"/>
    </source>
</evidence>
<proteinExistence type="predicted"/>
<comment type="caution">
    <text evidence="1">The sequence shown here is derived from an EMBL/GenBank/DDBJ whole genome shotgun (WGS) entry which is preliminary data.</text>
</comment>
<accession>A0AAU9IMW2</accession>
<protein>
    <recommendedName>
        <fullName evidence="3">Antifreeze protein</fullName>
    </recommendedName>
</protein>
<dbReference type="AlphaFoldDB" id="A0AAU9IMW2"/>
<organism evidence="1 2">
    <name type="scientific">Blepharisma stoltei</name>
    <dbReference type="NCBI Taxonomy" id="1481888"/>
    <lineage>
        <taxon>Eukaryota</taxon>
        <taxon>Sar</taxon>
        <taxon>Alveolata</taxon>
        <taxon>Ciliophora</taxon>
        <taxon>Postciliodesmatophora</taxon>
        <taxon>Heterotrichea</taxon>
        <taxon>Heterotrichida</taxon>
        <taxon>Blepharismidae</taxon>
        <taxon>Blepharisma</taxon>
    </lineage>
</organism>
<gene>
    <name evidence="1" type="ORF">BSTOLATCC_MIC11504</name>
</gene>
<name>A0AAU9IMW2_9CILI</name>
<sequence length="343" mass="36107">MLIYLILISLVKGNWHDALEEDNFEASTCGKYQCAPSTATVPSGYCGTVTNVNVFNLKACPTSGTSTFCNTTTLQCTAAPASSALASYPGEPCTSQSDCKYGTCTSKKCVGVAKNGKCTTHAQCAPGLRCAPGGTCTAQLAIGTTGCRDYQDCVNWAGCNATYTSTNGTCTSYATLSNGAVVTDCVNGWSHLCKSGFCSNTQSWYGNIGICQSAPTSVKTLPVSCTQDTDCVGTDGTNFYLGQCTCGYNSAGTSYCSSFIGDAPGVLLIQTWLKTLKLTTSCNTGRRASSACMSLIGKTTLMKQVNFGFAHYPLTINNDACIKSIYTPAYWGLSLSEEFDTFE</sequence>